<gene>
    <name evidence="1" type="ORF">FHT01_001231</name>
</gene>
<evidence type="ECO:0008006" key="3">
    <source>
        <dbReference type="Google" id="ProtNLM"/>
    </source>
</evidence>
<sequence length="134" mass="14282">MIRALAVATCGLLLTGCTPSPEQQAATDARADARLASAIGDRVPGTAQDCIDPSLIDGPQVVAPKTVIYRENASRIWVSTAEGCPSLRATSTLIVDIYGSNLCRNDRFRTIDPGSSIPGPYCRFGPFTPFDKPR</sequence>
<organism evidence="1 2">
    <name type="scientific">Sphingomonas japonica</name>
    <dbReference type="NCBI Taxonomy" id="511662"/>
    <lineage>
        <taxon>Bacteria</taxon>
        <taxon>Pseudomonadati</taxon>
        <taxon>Pseudomonadota</taxon>
        <taxon>Alphaproteobacteria</taxon>
        <taxon>Sphingomonadales</taxon>
        <taxon>Sphingomonadaceae</taxon>
        <taxon>Sphingomonas</taxon>
    </lineage>
</organism>
<protein>
    <recommendedName>
        <fullName evidence="3">Lipoprotein</fullName>
    </recommendedName>
</protein>
<dbReference type="RefSeq" id="WP_243846647.1">
    <property type="nucleotide sequence ID" value="NZ_BAAAEV010000001.1"/>
</dbReference>
<name>A0ABX0U1V4_9SPHN</name>
<dbReference type="EMBL" id="JAASQP010000001">
    <property type="protein sequence ID" value="NIJ23689.1"/>
    <property type="molecule type" value="Genomic_DNA"/>
</dbReference>
<comment type="caution">
    <text evidence="1">The sequence shown here is derived from an EMBL/GenBank/DDBJ whole genome shotgun (WGS) entry which is preliminary data.</text>
</comment>
<accession>A0ABX0U1V4</accession>
<reference evidence="1 2" key="1">
    <citation type="submission" date="2020-03" db="EMBL/GenBank/DDBJ databases">
        <title>Genomic Encyclopedia of Type Strains, Phase IV (KMG-IV): sequencing the most valuable type-strain genomes for metagenomic binning, comparative biology and taxonomic classification.</title>
        <authorList>
            <person name="Goeker M."/>
        </authorList>
    </citation>
    <scope>NUCLEOTIDE SEQUENCE [LARGE SCALE GENOMIC DNA]</scope>
    <source>
        <strain evidence="1 2">DSM 22753</strain>
    </source>
</reference>
<dbReference type="Proteomes" id="UP000788153">
    <property type="component" value="Unassembled WGS sequence"/>
</dbReference>
<proteinExistence type="predicted"/>
<evidence type="ECO:0000313" key="2">
    <source>
        <dbReference type="Proteomes" id="UP000788153"/>
    </source>
</evidence>
<evidence type="ECO:0000313" key="1">
    <source>
        <dbReference type="EMBL" id="NIJ23689.1"/>
    </source>
</evidence>
<dbReference type="PROSITE" id="PS51257">
    <property type="entry name" value="PROKAR_LIPOPROTEIN"/>
    <property type="match status" value="1"/>
</dbReference>
<keyword evidence="2" id="KW-1185">Reference proteome</keyword>